<dbReference type="RefSeq" id="WP_147315466.1">
    <property type="nucleotide sequence ID" value="NZ_BONB01000072.1"/>
</dbReference>
<reference evidence="2 3" key="1">
    <citation type="submission" date="2018-08" db="EMBL/GenBank/DDBJ databases">
        <title>Sequencing the genomes of 1000 actinobacteria strains.</title>
        <authorList>
            <person name="Klenk H.-P."/>
        </authorList>
    </citation>
    <scope>NUCLEOTIDE SEQUENCE [LARGE SCALE GENOMIC DNA]</scope>
    <source>
        <strain evidence="2 3">DSM 44099</strain>
    </source>
</reference>
<proteinExistence type="predicted"/>
<gene>
    <name evidence="2" type="ORF">DFJ67_1925</name>
</gene>
<sequence>MLKRRSFRAGLSTTLAFALLWPITGCDAAMNAPAAQPPQIRETAKLVSWPSDPNYYSDGHSFELVVDHALLNELTVYEDGLPVARFDGENPDNGNRTTYVPTDLSHDEQASITRTRYIIAPKVDPAIQAHLRKVTYRLQERSINPAHKGTADEQRSTDLTVVNIRRKPDIRIFTVPRSVQVGSSADVAWRVLDCKKVELYESGGIVHEETAPGQAETIEGSKSIVVTQHTKFSLRAYNALRDVSQIESELLVTSPPPCPENADGQPRLFTFCVKCPGGSLGDYASEWTQMSCSLSSAQDLVQRLNNNCTVTLGPCRR</sequence>
<evidence type="ECO:0000256" key="1">
    <source>
        <dbReference type="SAM" id="SignalP"/>
    </source>
</evidence>
<feature type="chain" id="PRO_5017613505" evidence="1">
    <location>
        <begin position="29"/>
        <end position="317"/>
    </location>
</feature>
<evidence type="ECO:0000313" key="3">
    <source>
        <dbReference type="Proteomes" id="UP000256913"/>
    </source>
</evidence>
<keyword evidence="1" id="KW-0732">Signal</keyword>
<organism evidence="2 3">
    <name type="scientific">Asanoa ferruginea</name>
    <dbReference type="NCBI Taxonomy" id="53367"/>
    <lineage>
        <taxon>Bacteria</taxon>
        <taxon>Bacillati</taxon>
        <taxon>Actinomycetota</taxon>
        <taxon>Actinomycetes</taxon>
        <taxon>Micromonosporales</taxon>
        <taxon>Micromonosporaceae</taxon>
        <taxon>Asanoa</taxon>
    </lineage>
</organism>
<dbReference type="AlphaFoldDB" id="A0A3D9ZF85"/>
<dbReference type="Proteomes" id="UP000256913">
    <property type="component" value="Unassembled WGS sequence"/>
</dbReference>
<dbReference type="EMBL" id="QUMQ01000001">
    <property type="protein sequence ID" value="REF95961.1"/>
    <property type="molecule type" value="Genomic_DNA"/>
</dbReference>
<evidence type="ECO:0000313" key="2">
    <source>
        <dbReference type="EMBL" id="REF95961.1"/>
    </source>
</evidence>
<feature type="signal peptide" evidence="1">
    <location>
        <begin position="1"/>
        <end position="28"/>
    </location>
</feature>
<protein>
    <submittedName>
        <fullName evidence="2">Uncharacterized protein</fullName>
    </submittedName>
</protein>
<name>A0A3D9ZF85_9ACTN</name>
<comment type="caution">
    <text evidence="2">The sequence shown here is derived from an EMBL/GenBank/DDBJ whole genome shotgun (WGS) entry which is preliminary data.</text>
</comment>
<accession>A0A3D9ZF85</accession>
<keyword evidence="3" id="KW-1185">Reference proteome</keyword>